<dbReference type="Pfam" id="PF09339">
    <property type="entry name" value="HTH_IclR"/>
    <property type="match status" value="1"/>
</dbReference>
<feature type="domain" description="Gfo/Idh/MocA-like oxidoreductase N-terminal" evidence="3">
    <location>
        <begin position="444"/>
        <end position="568"/>
    </location>
</feature>
<dbReference type="InterPro" id="IPR036390">
    <property type="entry name" value="WH_DNA-bd_sf"/>
</dbReference>
<protein>
    <recommendedName>
        <fullName evidence="8">Oxidoreductase domain protein</fullName>
    </recommendedName>
</protein>
<dbReference type="EMBL" id="BMDG01000011">
    <property type="protein sequence ID" value="GGI10338.1"/>
    <property type="molecule type" value="Genomic_DNA"/>
</dbReference>
<dbReference type="Pfam" id="PF01408">
    <property type="entry name" value="GFO_IDH_MocA"/>
    <property type="match status" value="1"/>
</dbReference>
<name>A0ABQ2BB01_9MICO</name>
<evidence type="ECO:0000256" key="1">
    <source>
        <dbReference type="ARBA" id="ARBA00006479"/>
    </source>
</evidence>
<sequence length="842" mass="89018">MVRHAQGASDRHVADVRRRNTLSCVEVLRGTSATTLTALAKDTGLSRPTVESIVSELVEQGLAREVPGAEAGTLGRPARHYAFAADARYVVGLDLGVHSVTGMIADLAGRVLSVVRRTVDEPLDGVDRLEIARSVQRDLLDRVDAPRSRLAAVAAAVPGIVDGERVRLSLPIADWTGVNLSARLSTGGDHPVVVENDINMAALAEHALGAARLADDVVLVQLGYRIGAALVLGGRVYRGNRFAAGEVGDFSWTGWDGWCEGSLLGEIEQAGGAEQVALRAREGDGAALALLQQYVRRVAPGVATLAMVVDPECVVLGGGLSRAGDVLRAPLQAEVDRIVHPRAAAPLVTSAFASDGAALGALVRALEVGSEAVFGSAEIGAPSLRAADPATSLAQALADAARAQGPAAAGSGTAAAPDEDAGTAVSQEQAAAAPVQTVQVREPLRVAVVGVGARARMAQWAGRTGVPAHVVRAVDVDPAGKDRAHELFGPGAAFTTDHRDLLVPDAHGRTLDAAFVCTPDDTHADIAEDLLRAGVAVYLEKPLATTTEDCDRVLDAAAATGTKLYVGHNMRHMAVVRTMRDVIARGEIGDVQAVWVRHFVGNGGDYYFKDWHADRARSTGLLLQKAVHDIDVIHWLAGSTTRDVVGMGDLQVYGRVTDREDRTGQLMTDWFSYDNWPPLEQRGLHPVVDVEDTSMMLMRLGNGVLASYEQCHFTPDYWRNYTVIGTRGRLENFGDGDGGSVRVWNRRTGFSERGDVEYPIAAGGPGHHDADRLTVDEFLRFVADGTPITTSPVMARDAVATGIAATVSLRAGSAPQRVHPVTPEVAAHFDDVVDPAARKPGD</sequence>
<proteinExistence type="inferred from homology"/>
<evidence type="ECO:0000259" key="3">
    <source>
        <dbReference type="Pfam" id="PF01408"/>
    </source>
</evidence>
<dbReference type="SUPFAM" id="SSF46785">
    <property type="entry name" value="Winged helix' DNA-binding domain"/>
    <property type="match status" value="1"/>
</dbReference>
<dbReference type="InterPro" id="IPR000600">
    <property type="entry name" value="ROK"/>
</dbReference>
<dbReference type="PANTHER" id="PTHR43708:SF8">
    <property type="entry name" value="OXIDOREDUCTASE"/>
    <property type="match status" value="1"/>
</dbReference>
<dbReference type="InterPro" id="IPR005471">
    <property type="entry name" value="Tscrpt_reg_IclR_N"/>
</dbReference>
<dbReference type="Pfam" id="PF22725">
    <property type="entry name" value="GFO_IDH_MocA_C3"/>
    <property type="match status" value="1"/>
</dbReference>
<evidence type="ECO:0000313" key="7">
    <source>
        <dbReference type="Proteomes" id="UP000632535"/>
    </source>
</evidence>
<evidence type="ECO:0000259" key="5">
    <source>
        <dbReference type="Pfam" id="PF22725"/>
    </source>
</evidence>
<evidence type="ECO:0000313" key="6">
    <source>
        <dbReference type="EMBL" id="GGI10338.1"/>
    </source>
</evidence>
<dbReference type="Pfam" id="PF00480">
    <property type="entry name" value="ROK"/>
    <property type="match status" value="2"/>
</dbReference>
<dbReference type="RefSeq" id="WP_188524605.1">
    <property type="nucleotide sequence ID" value="NZ_BMDG01000011.1"/>
</dbReference>
<evidence type="ECO:0008006" key="8">
    <source>
        <dbReference type="Google" id="ProtNLM"/>
    </source>
</evidence>
<dbReference type="PANTHER" id="PTHR43708">
    <property type="entry name" value="CONSERVED EXPRESSED OXIDOREDUCTASE (EUROFUNG)"/>
    <property type="match status" value="1"/>
</dbReference>
<organism evidence="6 7">
    <name type="scientific">Isoptericola cucumis</name>
    <dbReference type="NCBI Taxonomy" id="1776856"/>
    <lineage>
        <taxon>Bacteria</taxon>
        <taxon>Bacillati</taxon>
        <taxon>Actinomycetota</taxon>
        <taxon>Actinomycetes</taxon>
        <taxon>Micrococcales</taxon>
        <taxon>Promicromonosporaceae</taxon>
        <taxon>Isoptericola</taxon>
    </lineage>
</organism>
<dbReference type="Gene3D" id="3.40.50.720">
    <property type="entry name" value="NAD(P)-binding Rossmann-like Domain"/>
    <property type="match status" value="1"/>
</dbReference>
<feature type="domain" description="GFO/IDH/MocA-like oxidoreductase" evidence="5">
    <location>
        <begin position="576"/>
        <end position="731"/>
    </location>
</feature>
<feature type="domain" description="HTH iclR-type" evidence="4">
    <location>
        <begin position="29"/>
        <end position="66"/>
    </location>
</feature>
<dbReference type="InterPro" id="IPR043129">
    <property type="entry name" value="ATPase_NBD"/>
</dbReference>
<dbReference type="Gene3D" id="3.30.420.40">
    <property type="match status" value="2"/>
</dbReference>
<evidence type="ECO:0000256" key="2">
    <source>
        <dbReference type="ARBA" id="ARBA00023027"/>
    </source>
</evidence>
<dbReference type="Proteomes" id="UP000632535">
    <property type="component" value="Unassembled WGS sequence"/>
</dbReference>
<accession>A0ABQ2BB01</accession>
<dbReference type="SUPFAM" id="SSF53067">
    <property type="entry name" value="Actin-like ATPase domain"/>
    <property type="match status" value="1"/>
</dbReference>
<dbReference type="InterPro" id="IPR000683">
    <property type="entry name" value="Gfo/Idh/MocA-like_OxRdtase_N"/>
</dbReference>
<keyword evidence="2" id="KW-0520">NAD</keyword>
<keyword evidence="7" id="KW-1185">Reference proteome</keyword>
<gene>
    <name evidence="6" type="ORF">GCM10007368_30740</name>
</gene>
<dbReference type="SUPFAM" id="SSF55347">
    <property type="entry name" value="Glyceraldehyde-3-phosphate dehydrogenase-like, C-terminal domain"/>
    <property type="match status" value="1"/>
</dbReference>
<comment type="similarity">
    <text evidence="1">Belongs to the ROK (NagC/XylR) family.</text>
</comment>
<comment type="caution">
    <text evidence="6">The sequence shown here is derived from an EMBL/GenBank/DDBJ whole genome shotgun (WGS) entry which is preliminary data.</text>
</comment>
<dbReference type="Gene3D" id="3.30.360.10">
    <property type="entry name" value="Dihydrodipicolinate Reductase, domain 2"/>
    <property type="match status" value="1"/>
</dbReference>
<reference evidence="7" key="1">
    <citation type="journal article" date="2019" name="Int. J. Syst. Evol. Microbiol.">
        <title>The Global Catalogue of Microorganisms (GCM) 10K type strain sequencing project: providing services to taxonomists for standard genome sequencing and annotation.</title>
        <authorList>
            <consortium name="The Broad Institute Genomics Platform"/>
            <consortium name="The Broad Institute Genome Sequencing Center for Infectious Disease"/>
            <person name="Wu L."/>
            <person name="Ma J."/>
        </authorList>
    </citation>
    <scope>NUCLEOTIDE SEQUENCE [LARGE SCALE GENOMIC DNA]</scope>
    <source>
        <strain evidence="7">CCM 8653</strain>
    </source>
</reference>
<dbReference type="SUPFAM" id="SSF51735">
    <property type="entry name" value="NAD(P)-binding Rossmann-fold domains"/>
    <property type="match status" value="1"/>
</dbReference>
<dbReference type="InterPro" id="IPR055170">
    <property type="entry name" value="GFO_IDH_MocA-like_dom"/>
</dbReference>
<dbReference type="InterPro" id="IPR036291">
    <property type="entry name" value="NAD(P)-bd_dom_sf"/>
</dbReference>
<dbReference type="Gene3D" id="1.10.10.10">
    <property type="entry name" value="Winged helix-like DNA-binding domain superfamily/Winged helix DNA-binding domain"/>
    <property type="match status" value="1"/>
</dbReference>
<dbReference type="InterPro" id="IPR036388">
    <property type="entry name" value="WH-like_DNA-bd_sf"/>
</dbReference>
<dbReference type="InterPro" id="IPR051317">
    <property type="entry name" value="Gfo/Idh/MocA_oxidoreduct"/>
</dbReference>
<evidence type="ECO:0000259" key="4">
    <source>
        <dbReference type="Pfam" id="PF09339"/>
    </source>
</evidence>